<dbReference type="SUPFAM" id="SSF48008">
    <property type="entry name" value="GntR ligand-binding domain-like"/>
    <property type="match status" value="1"/>
</dbReference>
<evidence type="ECO:0000313" key="5">
    <source>
        <dbReference type="EMBL" id="MBL1119681.1"/>
    </source>
</evidence>
<name>A0ABS1Q6V5_9ACTN</name>
<feature type="domain" description="HTH gntR-type" evidence="4">
    <location>
        <begin position="15"/>
        <end position="83"/>
    </location>
</feature>
<dbReference type="InterPro" id="IPR008920">
    <property type="entry name" value="TF_FadR/GntR_C"/>
</dbReference>
<gene>
    <name evidence="5" type="ORF">JK364_46310</name>
</gene>
<evidence type="ECO:0000256" key="1">
    <source>
        <dbReference type="ARBA" id="ARBA00023015"/>
    </source>
</evidence>
<keyword evidence="3" id="KW-0804">Transcription</keyword>
<proteinExistence type="predicted"/>
<dbReference type="RefSeq" id="WP_201857458.1">
    <property type="nucleotide sequence ID" value="NZ_JAERRG010000035.1"/>
</dbReference>
<keyword evidence="1" id="KW-0805">Transcription regulation</keyword>
<dbReference type="Gene3D" id="1.10.10.10">
    <property type="entry name" value="Winged helix-like DNA-binding domain superfamily/Winged helix DNA-binding domain"/>
    <property type="match status" value="1"/>
</dbReference>
<keyword evidence="6" id="KW-1185">Reference proteome</keyword>
<evidence type="ECO:0000256" key="2">
    <source>
        <dbReference type="ARBA" id="ARBA00023125"/>
    </source>
</evidence>
<dbReference type="PROSITE" id="PS50949">
    <property type="entry name" value="HTH_GNTR"/>
    <property type="match status" value="1"/>
</dbReference>
<dbReference type="EMBL" id="JAERRG010000035">
    <property type="protein sequence ID" value="MBL1119681.1"/>
    <property type="molecule type" value="Genomic_DNA"/>
</dbReference>
<dbReference type="InterPro" id="IPR011711">
    <property type="entry name" value="GntR_C"/>
</dbReference>
<keyword evidence="2" id="KW-0238">DNA-binding</keyword>
<comment type="caution">
    <text evidence="5">The sequence shown here is derived from an EMBL/GenBank/DDBJ whole genome shotgun (WGS) entry which is preliminary data.</text>
</comment>
<dbReference type="PANTHER" id="PTHR43537">
    <property type="entry name" value="TRANSCRIPTIONAL REGULATOR, GNTR FAMILY"/>
    <property type="match status" value="1"/>
</dbReference>
<sequence>MTSDTPANFAAPPPYVSQEQVLIQLEQRILSGALKVGDRLPSERTLCAEYNVSRPVIREALRGLQERGYIEIYPGRGSFVRGVVASDLARPLTRLAQRTGVTPRQLVTARTMLECQAAAMAAQYGSDEQVEEIRAALERHQAARTLRQLARTDLAFHEAVVQASGNPVIVVMFGAIRSLVYGLMLRSLSDSEVLRAADPWHVTIYERIARRDAEAARSGMSEHLRLALDLYGDDLDAPLEDVLAGRGIDVARLEEELTDGR</sequence>
<reference evidence="5 6" key="1">
    <citation type="submission" date="2021-01" db="EMBL/GenBank/DDBJ databases">
        <title>WGS of actinomycetes isolated from Thailand.</title>
        <authorList>
            <person name="Thawai C."/>
        </authorList>
    </citation>
    <scope>NUCLEOTIDE SEQUENCE [LARGE SCALE GENOMIC DNA]</scope>
    <source>
        <strain evidence="5 6">CA3R110</strain>
    </source>
</reference>
<evidence type="ECO:0000259" key="4">
    <source>
        <dbReference type="PROSITE" id="PS50949"/>
    </source>
</evidence>
<dbReference type="InterPro" id="IPR036388">
    <property type="entry name" value="WH-like_DNA-bd_sf"/>
</dbReference>
<dbReference type="Pfam" id="PF07729">
    <property type="entry name" value="FCD"/>
    <property type="match status" value="1"/>
</dbReference>
<protein>
    <submittedName>
        <fullName evidence="5">FadR family transcriptional regulator</fullName>
    </submittedName>
</protein>
<dbReference type="PRINTS" id="PR00035">
    <property type="entry name" value="HTHGNTR"/>
</dbReference>
<evidence type="ECO:0000256" key="3">
    <source>
        <dbReference type="ARBA" id="ARBA00023163"/>
    </source>
</evidence>
<dbReference type="CDD" id="cd07377">
    <property type="entry name" value="WHTH_GntR"/>
    <property type="match status" value="1"/>
</dbReference>
<dbReference type="Gene3D" id="1.20.120.530">
    <property type="entry name" value="GntR ligand-binding domain-like"/>
    <property type="match status" value="1"/>
</dbReference>
<dbReference type="SMART" id="SM00345">
    <property type="entry name" value="HTH_GNTR"/>
    <property type="match status" value="1"/>
</dbReference>
<dbReference type="PANTHER" id="PTHR43537:SF5">
    <property type="entry name" value="UXU OPERON TRANSCRIPTIONAL REGULATOR"/>
    <property type="match status" value="1"/>
</dbReference>
<dbReference type="SMART" id="SM00895">
    <property type="entry name" value="FCD"/>
    <property type="match status" value="1"/>
</dbReference>
<organism evidence="5 6">
    <name type="scientific">Streptomyces endocoffeicus</name>
    <dbReference type="NCBI Taxonomy" id="2898945"/>
    <lineage>
        <taxon>Bacteria</taxon>
        <taxon>Bacillati</taxon>
        <taxon>Actinomycetota</taxon>
        <taxon>Actinomycetes</taxon>
        <taxon>Kitasatosporales</taxon>
        <taxon>Streptomycetaceae</taxon>
        <taxon>Streptomyces</taxon>
    </lineage>
</organism>
<evidence type="ECO:0000313" key="6">
    <source>
        <dbReference type="Proteomes" id="UP000621510"/>
    </source>
</evidence>
<dbReference type="SUPFAM" id="SSF46785">
    <property type="entry name" value="Winged helix' DNA-binding domain"/>
    <property type="match status" value="1"/>
</dbReference>
<dbReference type="InterPro" id="IPR000524">
    <property type="entry name" value="Tscrpt_reg_HTH_GntR"/>
</dbReference>
<dbReference type="InterPro" id="IPR036390">
    <property type="entry name" value="WH_DNA-bd_sf"/>
</dbReference>
<accession>A0ABS1Q6V5</accession>
<dbReference type="Proteomes" id="UP000621510">
    <property type="component" value="Unassembled WGS sequence"/>
</dbReference>
<dbReference type="Pfam" id="PF00392">
    <property type="entry name" value="GntR"/>
    <property type="match status" value="1"/>
</dbReference>